<comment type="caution">
    <text evidence="7">The sequence shown here is derived from an EMBL/GenBank/DDBJ whole genome shotgun (WGS) entry which is preliminary data.</text>
</comment>
<feature type="disulfide bond" evidence="3">
    <location>
        <begin position="938"/>
        <end position="947"/>
    </location>
</feature>
<feature type="domain" description="Laminin EGF-like" evidence="5">
    <location>
        <begin position="913"/>
        <end position="972"/>
    </location>
</feature>
<feature type="compositionally biased region" description="Polar residues" evidence="4">
    <location>
        <begin position="169"/>
        <end position="178"/>
    </location>
</feature>
<dbReference type="GO" id="GO:0005604">
    <property type="term" value="C:basement membrane"/>
    <property type="evidence" value="ECO:0007669"/>
    <property type="project" value="TreeGrafter"/>
</dbReference>
<evidence type="ECO:0000313" key="7">
    <source>
        <dbReference type="EMBL" id="KAK3864176.1"/>
    </source>
</evidence>
<dbReference type="Pfam" id="PF00055">
    <property type="entry name" value="Laminin_N"/>
    <property type="match status" value="1"/>
</dbReference>
<evidence type="ECO:0008006" key="9">
    <source>
        <dbReference type="Google" id="ProtNLM"/>
    </source>
</evidence>
<evidence type="ECO:0000313" key="8">
    <source>
        <dbReference type="Proteomes" id="UP001286313"/>
    </source>
</evidence>
<gene>
    <name evidence="7" type="ORF">Pcinc_030116</name>
</gene>
<dbReference type="SUPFAM" id="SSF57196">
    <property type="entry name" value="EGF/Laminin"/>
    <property type="match status" value="1"/>
</dbReference>
<keyword evidence="8" id="KW-1185">Reference proteome</keyword>
<dbReference type="Proteomes" id="UP001286313">
    <property type="component" value="Unassembled WGS sequence"/>
</dbReference>
<dbReference type="EMBL" id="JAWQEG010003853">
    <property type="protein sequence ID" value="KAK3864176.1"/>
    <property type="molecule type" value="Genomic_DNA"/>
</dbReference>
<dbReference type="GO" id="GO:0009887">
    <property type="term" value="P:animal organ morphogenesis"/>
    <property type="evidence" value="ECO:0007669"/>
    <property type="project" value="TreeGrafter"/>
</dbReference>
<dbReference type="PANTHER" id="PTHR10574:SF435">
    <property type="entry name" value="LAMININ SUBUNIT GAMMA-1"/>
    <property type="match status" value="1"/>
</dbReference>
<comment type="caution">
    <text evidence="3">Lacks conserved residue(s) required for the propagation of feature annotation.</text>
</comment>
<dbReference type="AlphaFoldDB" id="A0AAE1EZE2"/>
<feature type="compositionally biased region" description="Basic residues" evidence="4">
    <location>
        <begin position="607"/>
        <end position="622"/>
    </location>
</feature>
<keyword evidence="2 3" id="KW-0424">Laminin EGF-like domain</keyword>
<feature type="domain" description="Laminin N-terminal" evidence="6">
    <location>
        <begin position="673"/>
        <end position="912"/>
    </location>
</feature>
<feature type="region of interest" description="Disordered" evidence="4">
    <location>
        <begin position="494"/>
        <end position="527"/>
    </location>
</feature>
<reference evidence="7" key="1">
    <citation type="submission" date="2023-10" db="EMBL/GenBank/DDBJ databases">
        <title>Genome assemblies of two species of porcelain crab, Petrolisthes cinctipes and Petrolisthes manimaculis (Anomura: Porcellanidae).</title>
        <authorList>
            <person name="Angst P."/>
        </authorList>
    </citation>
    <scope>NUCLEOTIDE SEQUENCE</scope>
    <source>
        <strain evidence="7">PB745_01</strain>
        <tissue evidence="7">Gill</tissue>
    </source>
</reference>
<feature type="compositionally biased region" description="Polar residues" evidence="4">
    <location>
        <begin position="106"/>
        <end position="119"/>
    </location>
</feature>
<dbReference type="Pfam" id="PF00053">
    <property type="entry name" value="EGF_laminin"/>
    <property type="match status" value="1"/>
</dbReference>
<evidence type="ECO:0000256" key="2">
    <source>
        <dbReference type="ARBA" id="ARBA00023292"/>
    </source>
</evidence>
<dbReference type="SMART" id="SM00180">
    <property type="entry name" value="EGF_Lam"/>
    <property type="match status" value="1"/>
</dbReference>
<feature type="region of interest" description="Disordered" evidence="4">
    <location>
        <begin position="595"/>
        <end position="625"/>
    </location>
</feature>
<dbReference type="GO" id="GO:0007411">
    <property type="term" value="P:axon guidance"/>
    <property type="evidence" value="ECO:0007669"/>
    <property type="project" value="TreeGrafter"/>
</dbReference>
<feature type="compositionally biased region" description="Polar residues" evidence="4">
    <location>
        <begin position="504"/>
        <end position="522"/>
    </location>
</feature>
<protein>
    <recommendedName>
        <fullName evidence="9">Laminin N-terminal domain-containing protein</fullName>
    </recommendedName>
</protein>
<proteinExistence type="predicted"/>
<dbReference type="InterPro" id="IPR050440">
    <property type="entry name" value="Laminin/Netrin_ECM"/>
</dbReference>
<dbReference type="PANTHER" id="PTHR10574">
    <property type="entry name" value="NETRIN/LAMININ-RELATED"/>
    <property type="match status" value="1"/>
</dbReference>
<feature type="region of interest" description="Disordered" evidence="4">
    <location>
        <begin position="140"/>
        <end position="180"/>
    </location>
</feature>
<keyword evidence="1 3" id="KW-1015">Disulfide bond</keyword>
<feature type="region of interest" description="Disordered" evidence="4">
    <location>
        <begin position="58"/>
        <end position="119"/>
    </location>
</feature>
<evidence type="ECO:0000256" key="1">
    <source>
        <dbReference type="ARBA" id="ARBA00023157"/>
    </source>
</evidence>
<dbReference type="InterPro" id="IPR002049">
    <property type="entry name" value="LE_dom"/>
</dbReference>
<evidence type="ECO:0000256" key="4">
    <source>
        <dbReference type="SAM" id="MobiDB-lite"/>
    </source>
</evidence>
<dbReference type="Gene3D" id="2.60.120.260">
    <property type="entry name" value="Galactose-binding domain-like"/>
    <property type="match status" value="1"/>
</dbReference>
<accession>A0AAE1EZE2</accession>
<dbReference type="CDD" id="cd00055">
    <property type="entry name" value="EGF_Lam"/>
    <property type="match status" value="1"/>
</dbReference>
<dbReference type="SMART" id="SM00136">
    <property type="entry name" value="LamNT"/>
    <property type="match status" value="1"/>
</dbReference>
<evidence type="ECO:0000259" key="6">
    <source>
        <dbReference type="PROSITE" id="PS51117"/>
    </source>
</evidence>
<feature type="compositionally biased region" description="Basic and acidic residues" evidence="4">
    <location>
        <begin position="75"/>
        <end position="105"/>
    </location>
</feature>
<organism evidence="7 8">
    <name type="scientific">Petrolisthes cinctipes</name>
    <name type="common">Flat porcelain crab</name>
    <dbReference type="NCBI Taxonomy" id="88211"/>
    <lineage>
        <taxon>Eukaryota</taxon>
        <taxon>Metazoa</taxon>
        <taxon>Ecdysozoa</taxon>
        <taxon>Arthropoda</taxon>
        <taxon>Crustacea</taxon>
        <taxon>Multicrustacea</taxon>
        <taxon>Malacostraca</taxon>
        <taxon>Eumalacostraca</taxon>
        <taxon>Eucarida</taxon>
        <taxon>Decapoda</taxon>
        <taxon>Pleocyemata</taxon>
        <taxon>Anomura</taxon>
        <taxon>Galatheoidea</taxon>
        <taxon>Porcellanidae</taxon>
        <taxon>Petrolisthes</taxon>
    </lineage>
</organism>
<dbReference type="InterPro" id="IPR008211">
    <property type="entry name" value="Laminin_N"/>
</dbReference>
<dbReference type="PROSITE" id="PS50027">
    <property type="entry name" value="EGF_LAM_2"/>
    <property type="match status" value="1"/>
</dbReference>
<name>A0AAE1EZE2_PETCI</name>
<dbReference type="PROSITE" id="PS51117">
    <property type="entry name" value="LAMININ_NTER"/>
    <property type="match status" value="1"/>
</dbReference>
<dbReference type="Gene3D" id="2.170.300.10">
    <property type="entry name" value="Tie2 ligand-binding domain superfamily"/>
    <property type="match status" value="1"/>
</dbReference>
<sequence length="1010" mass="112863">MAKVTRGTAGVLVLTDPVTHISYLVNKSDAVTHPSSLTHSTYQATPVTQARTNMIRGFSGTDSHSIRTDSAGIKTDSDGIRTDSHGIWTDSHDNGTDSHGMRTDSRGINTDSASIKTDSASIRTDSDGIWTDSHSIRTDSHSIRTDSCGIRTDSRGLSPDSAGIRTDSHNNSTTNSKLAMSDSRLPLLNDSEKTTTELTLTDSRKLLSLLLTRAITTFPDDNRPPPVFSEEGLSSDTMRRNLEVEAWLYSVEECGQCCTGCDDGISDELLLMVKARTACKGLAAFIVNYCMLPRADTWENFKQQFRRTFKKPVFLASILDYFSNYKMKENQSPMDYVSDIEKMIMFTSSDLPPCVDQARLLKKTFKNGIPTWLRERLVVFWVLEMDSVVSHATRLWQKRKGNVLVSESESVATSSSVGVIVTHLESTLHVTSNMSQARQGSIQSLDIVNFERDVDCELQQSLPTVSHVDPEMLDNDNEDYTAVNNCESNVNLITDSQDNDDNIDNFTSDESLDTQGSKSSSPLPHDLSCRPKDISCTNVPHMNIPHTNVSHECTNDSHTNTMNVLHEDDNQVIASSQVHLTHTVTHNTRSISFQKTRRRYPGSCQGPRRHHQRNSRKHHQGLRRSCESFTIPPKVLALPTASSDYDTQGYIQRSLLPSQTQHDHLVPIPALTIESRCVPEFVNAAFNRPVEVTNTCGEERPQEYCLQTGGYGSKKACEMCNAYIPTLAHPPHYLTDFNNNDNDTWWQSETMYEGIQYPNQVNITLNLGKAFDITYVRLLYHSPRPESFAIFKRSTYEDDWTPYQYYSATCRDTYGILDSTYVRREDETRALCTSEFSDISPLTGGTVAFSTLEARPSAYNFENSPELQDWVTATDIRIILDRLNTFRDEVFGDPKVLQSYFYAITDLAVGGRCKCNGHASECVVATGVGGQSQLVCQCEHNTAGRDCGECLPFYNDSPWDRATSTDAHECRPGVGDGRSIIFLPLPYTWLITPVSSASSNPNHSLLRICK</sequence>
<evidence type="ECO:0000256" key="3">
    <source>
        <dbReference type="PROSITE-ProRule" id="PRU00460"/>
    </source>
</evidence>
<dbReference type="GO" id="GO:0009888">
    <property type="term" value="P:tissue development"/>
    <property type="evidence" value="ECO:0007669"/>
    <property type="project" value="TreeGrafter"/>
</dbReference>
<evidence type="ECO:0000259" key="5">
    <source>
        <dbReference type="PROSITE" id="PS50027"/>
    </source>
</evidence>
<dbReference type="FunFam" id="2.60.120.260:FF:000018">
    <property type="entry name" value="Laminin subunit gamma 1"/>
    <property type="match status" value="1"/>
</dbReference>